<feature type="non-terminal residue" evidence="10">
    <location>
        <position position="424"/>
    </location>
</feature>
<evidence type="ECO:0000256" key="5">
    <source>
        <dbReference type="ARBA" id="ARBA00022827"/>
    </source>
</evidence>
<dbReference type="PANTHER" id="PTHR11632">
    <property type="entry name" value="SUCCINATE DEHYDROGENASE 2 FLAVOPROTEIN SUBUNIT"/>
    <property type="match status" value="1"/>
</dbReference>
<comment type="similarity">
    <text evidence="2">Belongs to the FAD-dependent oxidoreductase 2 family. FRD/SDH subfamily.</text>
</comment>
<keyword evidence="4" id="KW-0285">Flavoprotein</keyword>
<dbReference type="NCBIfam" id="TIGR01812">
    <property type="entry name" value="sdhA_frdA_Gneg"/>
    <property type="match status" value="1"/>
</dbReference>
<dbReference type="InterPro" id="IPR003952">
    <property type="entry name" value="FRD_SDH_FAD_BS"/>
</dbReference>
<dbReference type="Pfam" id="PF00890">
    <property type="entry name" value="FAD_binding_2"/>
    <property type="match status" value="1"/>
</dbReference>
<dbReference type="InterPro" id="IPR011281">
    <property type="entry name" value="Succ_DH_flav_su_fwd"/>
</dbReference>
<dbReference type="GO" id="GO:0006121">
    <property type="term" value="P:mitochondrial electron transport, succinate to ubiquinone"/>
    <property type="evidence" value="ECO:0007669"/>
    <property type="project" value="TreeGrafter"/>
</dbReference>
<dbReference type="PANTHER" id="PTHR11632:SF51">
    <property type="entry name" value="SUCCINATE DEHYDROGENASE [UBIQUINONE] FLAVOPROTEIN SUBUNIT, MITOCHONDRIAL"/>
    <property type="match status" value="1"/>
</dbReference>
<evidence type="ECO:0000313" key="10">
    <source>
        <dbReference type="EMBL" id="SVB83701.1"/>
    </source>
</evidence>
<dbReference type="SUPFAM" id="SSF56425">
    <property type="entry name" value="Succinate dehydrogenase/fumarate reductase flavoprotein, catalytic domain"/>
    <property type="match status" value="1"/>
</dbReference>
<dbReference type="NCBIfam" id="TIGR01816">
    <property type="entry name" value="sdhA_forward"/>
    <property type="match status" value="1"/>
</dbReference>
<evidence type="ECO:0000259" key="9">
    <source>
        <dbReference type="Pfam" id="PF00890"/>
    </source>
</evidence>
<dbReference type="GO" id="GO:0008177">
    <property type="term" value="F:succinate dehydrogenase (quinone) activity"/>
    <property type="evidence" value="ECO:0007669"/>
    <property type="project" value="TreeGrafter"/>
</dbReference>
<dbReference type="GO" id="GO:0006099">
    <property type="term" value="P:tricarboxylic acid cycle"/>
    <property type="evidence" value="ECO:0007669"/>
    <property type="project" value="UniProtKB-UniPathway"/>
</dbReference>
<evidence type="ECO:0000256" key="4">
    <source>
        <dbReference type="ARBA" id="ARBA00022630"/>
    </source>
</evidence>
<evidence type="ECO:0000256" key="1">
    <source>
        <dbReference type="ARBA" id="ARBA00004170"/>
    </source>
</evidence>
<evidence type="ECO:0000256" key="6">
    <source>
        <dbReference type="ARBA" id="ARBA00022982"/>
    </source>
</evidence>
<proteinExistence type="inferred from homology"/>
<keyword evidence="3" id="KW-0813">Transport</keyword>
<protein>
    <recommendedName>
        <fullName evidence="9">FAD-dependent oxidoreductase 2 FAD-binding domain-containing protein</fullName>
    </recommendedName>
</protein>
<dbReference type="FunFam" id="3.50.50.60:FF:000026">
    <property type="entry name" value="Succinate dehydrogenase flavoprotein subunit"/>
    <property type="match status" value="1"/>
</dbReference>
<dbReference type="PROSITE" id="PS00504">
    <property type="entry name" value="FRD_SDH_FAD_BINDING"/>
    <property type="match status" value="1"/>
</dbReference>
<evidence type="ECO:0000256" key="2">
    <source>
        <dbReference type="ARBA" id="ARBA00008040"/>
    </source>
</evidence>
<dbReference type="Gene3D" id="3.50.50.60">
    <property type="entry name" value="FAD/NAD(P)-binding domain"/>
    <property type="match status" value="1"/>
</dbReference>
<dbReference type="GO" id="GO:0050660">
    <property type="term" value="F:flavin adenine dinucleotide binding"/>
    <property type="evidence" value="ECO:0007669"/>
    <property type="project" value="InterPro"/>
</dbReference>
<accession>A0A382HB53</accession>
<dbReference type="InterPro" id="IPR003953">
    <property type="entry name" value="FAD-dep_OxRdtase_2_FAD-bd"/>
</dbReference>
<dbReference type="AlphaFoldDB" id="A0A382HB53"/>
<sequence length="424" mass="45748">MKKAYNVIDHHYDVIVVGAGGSGLRATLGVAELGLKTACISKVFPTRSHTVAAQGGIGAALGNMGEDNWRWHMYDTIKGSDWLGDQDAIEYLCSKAPEAVVELEGYGMPFSRTEDGKIYQRPFGGHLTNNGEGVPAMRACAAADRTGHALLHTLYQQSLKHNVEFYVEYFVLDLLMDDNGNCKGVVAWGLEDGTMHRFLSHQTILATGGYGRSYFSSTSAHICTGDGSAMVLRQDLPLSDMEFIQFHPTGVYGVGVLITEGARGEGGYLTNSDGERFMERYAPNAKDLASRDVVSRAMTIEINEGRGCGENADHVMLHLEHIDANTLHKRLPGISETAKIFAGVDLTKEPIPVLPTVHYNMGGIPTNYRTEVLLPTANKPENVCEGLMAVGEAACVSVHGANRLGTNSLIDLVVFGKAASITAK</sequence>
<dbReference type="FunFam" id="3.90.700.10:FF:000001">
    <property type="entry name" value="Mitochondrial succinate dehydrogenase flavoprotein subunit"/>
    <property type="match status" value="1"/>
</dbReference>
<evidence type="ECO:0000256" key="8">
    <source>
        <dbReference type="ARBA" id="ARBA00023136"/>
    </source>
</evidence>
<keyword evidence="7" id="KW-0560">Oxidoreductase</keyword>
<organism evidence="10">
    <name type="scientific">marine metagenome</name>
    <dbReference type="NCBI Taxonomy" id="408172"/>
    <lineage>
        <taxon>unclassified sequences</taxon>
        <taxon>metagenomes</taxon>
        <taxon>ecological metagenomes</taxon>
    </lineage>
</organism>
<comment type="subcellular location">
    <subcellularLocation>
        <location evidence="1">Membrane</location>
        <topology evidence="1">Peripheral membrane protein</topology>
    </subcellularLocation>
</comment>
<dbReference type="InterPro" id="IPR036188">
    <property type="entry name" value="FAD/NAD-bd_sf"/>
</dbReference>
<dbReference type="Gene3D" id="3.90.700.10">
    <property type="entry name" value="Succinate dehydrogenase/fumarate reductase flavoprotein, catalytic domain"/>
    <property type="match status" value="1"/>
</dbReference>
<dbReference type="GO" id="GO:0005739">
    <property type="term" value="C:mitochondrion"/>
    <property type="evidence" value="ECO:0007669"/>
    <property type="project" value="GOC"/>
</dbReference>
<dbReference type="InterPro" id="IPR030664">
    <property type="entry name" value="SdhA/FrdA/AprA"/>
</dbReference>
<dbReference type="InterPro" id="IPR027477">
    <property type="entry name" value="Succ_DH/fumarate_Rdtase_cat_sf"/>
</dbReference>
<name>A0A382HB53_9ZZZZ</name>
<gene>
    <name evidence="10" type="ORF">METZ01_LOCUS236555</name>
</gene>
<dbReference type="InterPro" id="IPR014006">
    <property type="entry name" value="Succ_Dhase_FrdA_Gneg"/>
</dbReference>
<dbReference type="GO" id="GO:0016020">
    <property type="term" value="C:membrane"/>
    <property type="evidence" value="ECO:0007669"/>
    <property type="project" value="UniProtKB-SubCell"/>
</dbReference>
<dbReference type="EMBL" id="UINC01059844">
    <property type="protein sequence ID" value="SVB83701.1"/>
    <property type="molecule type" value="Genomic_DNA"/>
</dbReference>
<dbReference type="UniPathway" id="UPA00223"/>
<evidence type="ECO:0000256" key="3">
    <source>
        <dbReference type="ARBA" id="ARBA00022448"/>
    </source>
</evidence>
<keyword evidence="8" id="KW-0472">Membrane</keyword>
<dbReference type="SUPFAM" id="SSF51905">
    <property type="entry name" value="FAD/NAD(P)-binding domain"/>
    <property type="match status" value="1"/>
</dbReference>
<keyword evidence="5" id="KW-0274">FAD</keyword>
<keyword evidence="6" id="KW-0249">Electron transport</keyword>
<evidence type="ECO:0000256" key="7">
    <source>
        <dbReference type="ARBA" id="ARBA00023002"/>
    </source>
</evidence>
<feature type="domain" description="FAD-dependent oxidoreductase 2 FAD-binding" evidence="9">
    <location>
        <begin position="13"/>
        <end position="409"/>
    </location>
</feature>
<dbReference type="GO" id="GO:0009055">
    <property type="term" value="F:electron transfer activity"/>
    <property type="evidence" value="ECO:0007669"/>
    <property type="project" value="TreeGrafter"/>
</dbReference>
<reference evidence="10" key="1">
    <citation type="submission" date="2018-05" db="EMBL/GenBank/DDBJ databases">
        <authorList>
            <person name="Lanie J.A."/>
            <person name="Ng W.-L."/>
            <person name="Kazmierczak K.M."/>
            <person name="Andrzejewski T.M."/>
            <person name="Davidsen T.M."/>
            <person name="Wayne K.J."/>
            <person name="Tettelin H."/>
            <person name="Glass J.I."/>
            <person name="Rusch D."/>
            <person name="Podicherti R."/>
            <person name="Tsui H.-C.T."/>
            <person name="Winkler M.E."/>
        </authorList>
    </citation>
    <scope>NUCLEOTIDE SEQUENCE</scope>
</reference>